<name>A0A2P2NWI3_RHIMU</name>
<accession>A0A2P2NWI3</accession>
<organism evidence="1">
    <name type="scientific">Rhizophora mucronata</name>
    <name type="common">Asiatic mangrove</name>
    <dbReference type="NCBI Taxonomy" id="61149"/>
    <lineage>
        <taxon>Eukaryota</taxon>
        <taxon>Viridiplantae</taxon>
        <taxon>Streptophyta</taxon>
        <taxon>Embryophyta</taxon>
        <taxon>Tracheophyta</taxon>
        <taxon>Spermatophyta</taxon>
        <taxon>Magnoliopsida</taxon>
        <taxon>eudicotyledons</taxon>
        <taxon>Gunneridae</taxon>
        <taxon>Pentapetalae</taxon>
        <taxon>rosids</taxon>
        <taxon>fabids</taxon>
        <taxon>Malpighiales</taxon>
        <taxon>Rhizophoraceae</taxon>
        <taxon>Rhizophora</taxon>
    </lineage>
</organism>
<proteinExistence type="predicted"/>
<dbReference type="EMBL" id="GGEC01066403">
    <property type="protein sequence ID" value="MBX46887.1"/>
    <property type="molecule type" value="Transcribed_RNA"/>
</dbReference>
<evidence type="ECO:0000313" key="1">
    <source>
        <dbReference type="EMBL" id="MBX46887.1"/>
    </source>
</evidence>
<sequence length="18" mass="2087">MLPGFLFGLFFRPRDCGN</sequence>
<dbReference type="AlphaFoldDB" id="A0A2P2NWI3"/>
<protein>
    <submittedName>
        <fullName evidence="1">Uncharacterized protein</fullName>
    </submittedName>
</protein>
<reference evidence="1" key="1">
    <citation type="submission" date="2018-02" db="EMBL/GenBank/DDBJ databases">
        <title>Rhizophora mucronata_Transcriptome.</title>
        <authorList>
            <person name="Meera S.P."/>
            <person name="Sreeshan A."/>
            <person name="Augustine A."/>
        </authorList>
    </citation>
    <scope>NUCLEOTIDE SEQUENCE</scope>
    <source>
        <tissue evidence="1">Leaf</tissue>
    </source>
</reference>